<dbReference type="EMBL" id="NKCI01000021">
    <property type="protein sequence ID" value="RSL67212.1"/>
    <property type="molecule type" value="Genomic_DNA"/>
</dbReference>
<dbReference type="Proteomes" id="UP000288168">
    <property type="component" value="Unassembled WGS sequence"/>
</dbReference>
<name>A0A428QPJ3_9HYPO</name>
<comment type="caution">
    <text evidence="1">The sequence shown here is derived from an EMBL/GenBank/DDBJ whole genome shotgun (WGS) entry which is preliminary data.</text>
</comment>
<accession>A0A428QPJ3</accession>
<keyword evidence="2" id="KW-1185">Reference proteome</keyword>
<evidence type="ECO:0000313" key="1">
    <source>
        <dbReference type="EMBL" id="RSL67212.1"/>
    </source>
</evidence>
<reference evidence="1 2" key="1">
    <citation type="submission" date="2017-06" db="EMBL/GenBank/DDBJ databases">
        <title>Comparative genomic analysis of Ambrosia Fusariam Clade fungi.</title>
        <authorList>
            <person name="Stajich J.E."/>
            <person name="Carrillo J."/>
            <person name="Kijimoto T."/>
            <person name="Eskalen A."/>
            <person name="O'Donnell K."/>
            <person name="Kasson M."/>
        </authorList>
    </citation>
    <scope>NUCLEOTIDE SEQUENCE [LARGE SCALE GENOMIC DNA]</scope>
    <source>
        <strain evidence="1 2">NRRL62584</strain>
    </source>
</reference>
<sequence>MKQPRVQLRPRGLERMIVSEPVPEDRQYSLSRYLAGSDQLAPDHPEYRLRAPMAFKPQVSNRESRRQNKRRMEAILRAIEAKLNSPG</sequence>
<dbReference type="AlphaFoldDB" id="A0A428QPJ3"/>
<protein>
    <submittedName>
        <fullName evidence="1">Uncharacterized protein</fullName>
    </submittedName>
</protein>
<organism evidence="1 2">
    <name type="scientific">Fusarium duplospermum</name>
    <dbReference type="NCBI Taxonomy" id="1325734"/>
    <lineage>
        <taxon>Eukaryota</taxon>
        <taxon>Fungi</taxon>
        <taxon>Dikarya</taxon>
        <taxon>Ascomycota</taxon>
        <taxon>Pezizomycotina</taxon>
        <taxon>Sordariomycetes</taxon>
        <taxon>Hypocreomycetidae</taxon>
        <taxon>Hypocreales</taxon>
        <taxon>Nectriaceae</taxon>
        <taxon>Fusarium</taxon>
        <taxon>Fusarium solani species complex</taxon>
    </lineage>
</organism>
<evidence type="ECO:0000313" key="2">
    <source>
        <dbReference type="Proteomes" id="UP000288168"/>
    </source>
</evidence>
<gene>
    <name evidence="1" type="ORF">CEP54_003293</name>
</gene>
<dbReference type="OrthoDB" id="5081014at2759"/>
<proteinExistence type="predicted"/>